<dbReference type="GO" id="GO:0018739">
    <property type="term" value="F:4-hydroxybenzoyl-CoA thioesterase activity"/>
    <property type="evidence" value="ECO:0007669"/>
    <property type="project" value="UniProtKB-EC"/>
</dbReference>
<dbReference type="CDD" id="cd00586">
    <property type="entry name" value="4HBT"/>
    <property type="match status" value="1"/>
</dbReference>
<dbReference type="EMBL" id="FXXQ01000006">
    <property type="protein sequence ID" value="SMX23959.1"/>
    <property type="molecule type" value="Genomic_DNA"/>
</dbReference>
<keyword evidence="1" id="KW-0378">Hydrolase</keyword>
<proteinExistence type="predicted"/>
<reference evidence="1 2" key="1">
    <citation type="submission" date="2017-05" db="EMBL/GenBank/DDBJ databases">
        <authorList>
            <person name="Song R."/>
            <person name="Chenine A.L."/>
            <person name="Ruprecht R.M."/>
        </authorList>
    </citation>
    <scope>NUCLEOTIDE SEQUENCE [LARGE SCALE GENOMIC DNA]</scope>
    <source>
        <strain evidence="1 2">CECT 8489</strain>
    </source>
</reference>
<keyword evidence="2" id="KW-1185">Reference proteome</keyword>
<dbReference type="Proteomes" id="UP000201838">
    <property type="component" value="Unassembled WGS sequence"/>
</dbReference>
<gene>
    <name evidence="1" type="ORF">BOA8489_02073</name>
</gene>
<organism evidence="1 2">
    <name type="scientific">Boseongicola aestuarii</name>
    <dbReference type="NCBI Taxonomy" id="1470561"/>
    <lineage>
        <taxon>Bacteria</taxon>
        <taxon>Pseudomonadati</taxon>
        <taxon>Pseudomonadota</taxon>
        <taxon>Alphaproteobacteria</taxon>
        <taxon>Rhodobacterales</taxon>
        <taxon>Paracoccaceae</taxon>
        <taxon>Boseongicola</taxon>
    </lineage>
</organism>
<evidence type="ECO:0000313" key="2">
    <source>
        <dbReference type="Proteomes" id="UP000201838"/>
    </source>
</evidence>
<protein>
    <submittedName>
        <fullName evidence="1">4-hydroxybenzoyl-CoA thioesterase</fullName>
        <ecNumber evidence="1">3.1.2.23</ecNumber>
    </submittedName>
</protein>
<dbReference type="OrthoDB" id="7204167at2"/>
<dbReference type="Pfam" id="PF13279">
    <property type="entry name" value="4HBT_2"/>
    <property type="match status" value="1"/>
</dbReference>
<sequence>MPLINRKDVFIEWGDCDPAGIVYYPRYFVMFDNATVALFAAAGLKKHEMVKTYDMVGYPMVDTGARFILPSKWGETITIESHVSEWKRSSFDIKHRVLKGDDLAIEAWETRVWVGRHPDDPERIKSFPIPEDVKARFA</sequence>
<dbReference type="SUPFAM" id="SSF54637">
    <property type="entry name" value="Thioesterase/thiol ester dehydrase-isomerase"/>
    <property type="match status" value="1"/>
</dbReference>
<evidence type="ECO:0000313" key="1">
    <source>
        <dbReference type="EMBL" id="SMX23959.1"/>
    </source>
</evidence>
<dbReference type="InterPro" id="IPR029069">
    <property type="entry name" value="HotDog_dom_sf"/>
</dbReference>
<dbReference type="AlphaFoldDB" id="A0A238IZQ4"/>
<dbReference type="Gene3D" id="3.10.129.10">
    <property type="entry name" value="Hotdog Thioesterase"/>
    <property type="match status" value="1"/>
</dbReference>
<name>A0A238IZQ4_9RHOB</name>
<dbReference type="RefSeq" id="WP_093973924.1">
    <property type="nucleotide sequence ID" value="NZ_FXXQ01000006.1"/>
</dbReference>
<accession>A0A238IZQ4</accession>
<dbReference type="EC" id="3.1.2.23" evidence="1"/>